<accession>R0F6R4</accession>
<protein>
    <recommendedName>
        <fullName evidence="3">RING-type domain-containing protein</fullName>
    </recommendedName>
</protein>
<dbReference type="Gene3D" id="3.30.40.10">
    <property type="entry name" value="Zinc/RING finger domain, C3HC4 (zinc finger)"/>
    <property type="match status" value="1"/>
</dbReference>
<dbReference type="Pfam" id="PF13920">
    <property type="entry name" value="zf-C3HC4_3"/>
    <property type="match status" value="1"/>
</dbReference>
<keyword evidence="5" id="KW-1185">Reference proteome</keyword>
<dbReference type="GO" id="GO:0008270">
    <property type="term" value="F:zinc ion binding"/>
    <property type="evidence" value="ECO:0007669"/>
    <property type="project" value="UniProtKB-KW"/>
</dbReference>
<dbReference type="Proteomes" id="UP000029121">
    <property type="component" value="Unassembled WGS sequence"/>
</dbReference>
<dbReference type="OrthoDB" id="1711136at2759"/>
<proteinExistence type="predicted"/>
<feature type="region of interest" description="Disordered" evidence="2">
    <location>
        <begin position="42"/>
        <end position="62"/>
    </location>
</feature>
<dbReference type="InterPro" id="IPR001841">
    <property type="entry name" value="Znf_RING"/>
</dbReference>
<dbReference type="SMART" id="SM00184">
    <property type="entry name" value="RING"/>
    <property type="match status" value="1"/>
</dbReference>
<name>R0F6R4_9BRAS</name>
<gene>
    <name evidence="4" type="ORF">CARUB_v10005514mg</name>
</gene>
<dbReference type="EMBL" id="KB870811">
    <property type="protein sequence ID" value="EOA17241.1"/>
    <property type="molecule type" value="Genomic_DNA"/>
</dbReference>
<dbReference type="AlphaFoldDB" id="R0F6R4"/>
<sequence length="265" mass="29374">MIQMDGGDRLRVTLLDRMSTVENGRSSVTLEDILMAETSSFRSLTAPPSPTRNHSNGSLHDVMRRERRRDKTAWKLFRDKLRLKRTSTGWISSNPIPVLDSPIRNVDSDSHRLNRLGYLLSNSETNRSSNGGDEAAEREGRRRLSTVLAGEREEVQPPRMSLMELLEDNDGQMYDVGEREAVAVEVEAEAEVEGRNGGCGGGEAVGVTGTATVELSCCVCMIRSKGAAFIPCGHTFCRLCSRELWVQRGNCPLCNTTILQVLDIF</sequence>
<keyword evidence="1" id="KW-0862">Zinc</keyword>
<dbReference type="PROSITE" id="PS50089">
    <property type="entry name" value="ZF_RING_2"/>
    <property type="match status" value="1"/>
</dbReference>
<evidence type="ECO:0000313" key="4">
    <source>
        <dbReference type="EMBL" id="EOA17241.1"/>
    </source>
</evidence>
<feature type="region of interest" description="Disordered" evidence="2">
    <location>
        <begin position="122"/>
        <end position="143"/>
    </location>
</feature>
<keyword evidence="1" id="KW-0863">Zinc-finger</keyword>
<evidence type="ECO:0000256" key="1">
    <source>
        <dbReference type="PROSITE-ProRule" id="PRU00175"/>
    </source>
</evidence>
<evidence type="ECO:0000259" key="3">
    <source>
        <dbReference type="PROSITE" id="PS50089"/>
    </source>
</evidence>
<dbReference type="InterPro" id="IPR013083">
    <property type="entry name" value="Znf_RING/FYVE/PHD"/>
</dbReference>
<dbReference type="PANTHER" id="PTHR46629">
    <property type="entry name" value="OS01G0917900 PROTEIN"/>
    <property type="match status" value="1"/>
</dbReference>
<evidence type="ECO:0000313" key="5">
    <source>
        <dbReference type="Proteomes" id="UP000029121"/>
    </source>
</evidence>
<dbReference type="SUPFAM" id="SSF57850">
    <property type="entry name" value="RING/U-box"/>
    <property type="match status" value="1"/>
</dbReference>
<keyword evidence="1" id="KW-0479">Metal-binding</keyword>
<evidence type="ECO:0000256" key="2">
    <source>
        <dbReference type="SAM" id="MobiDB-lite"/>
    </source>
</evidence>
<reference evidence="5" key="1">
    <citation type="journal article" date="2013" name="Nat. Genet.">
        <title>The Capsella rubella genome and the genomic consequences of rapid mating system evolution.</title>
        <authorList>
            <person name="Slotte T."/>
            <person name="Hazzouri K.M."/>
            <person name="Agren J.A."/>
            <person name="Koenig D."/>
            <person name="Maumus F."/>
            <person name="Guo Y.L."/>
            <person name="Steige K."/>
            <person name="Platts A.E."/>
            <person name="Escobar J.S."/>
            <person name="Newman L.K."/>
            <person name="Wang W."/>
            <person name="Mandakova T."/>
            <person name="Vello E."/>
            <person name="Smith L.M."/>
            <person name="Henz S.R."/>
            <person name="Steffen J."/>
            <person name="Takuno S."/>
            <person name="Brandvain Y."/>
            <person name="Coop G."/>
            <person name="Andolfatto P."/>
            <person name="Hu T.T."/>
            <person name="Blanchette M."/>
            <person name="Clark R.M."/>
            <person name="Quesneville H."/>
            <person name="Nordborg M."/>
            <person name="Gaut B.S."/>
            <person name="Lysak M.A."/>
            <person name="Jenkins J."/>
            <person name="Grimwood J."/>
            <person name="Chapman J."/>
            <person name="Prochnik S."/>
            <person name="Shu S."/>
            <person name="Rokhsar D."/>
            <person name="Schmutz J."/>
            <person name="Weigel D."/>
            <person name="Wright S.I."/>
        </authorList>
    </citation>
    <scope>NUCLEOTIDE SEQUENCE [LARGE SCALE GENOMIC DNA]</scope>
    <source>
        <strain evidence="5">cv. Monte Gargano</strain>
    </source>
</reference>
<feature type="domain" description="RING-type" evidence="3">
    <location>
        <begin position="217"/>
        <end position="255"/>
    </location>
</feature>
<dbReference type="eggNOG" id="ENOG502S1HQ">
    <property type="taxonomic scope" value="Eukaryota"/>
</dbReference>
<organism evidence="4 5">
    <name type="scientific">Capsella rubella</name>
    <dbReference type="NCBI Taxonomy" id="81985"/>
    <lineage>
        <taxon>Eukaryota</taxon>
        <taxon>Viridiplantae</taxon>
        <taxon>Streptophyta</taxon>
        <taxon>Embryophyta</taxon>
        <taxon>Tracheophyta</taxon>
        <taxon>Spermatophyta</taxon>
        <taxon>Magnoliopsida</taxon>
        <taxon>eudicotyledons</taxon>
        <taxon>Gunneridae</taxon>
        <taxon>Pentapetalae</taxon>
        <taxon>rosids</taxon>
        <taxon>malvids</taxon>
        <taxon>Brassicales</taxon>
        <taxon>Brassicaceae</taxon>
        <taxon>Camelineae</taxon>
        <taxon>Capsella</taxon>
    </lineage>
</organism>